<feature type="region of interest" description="Disordered" evidence="1">
    <location>
        <begin position="110"/>
        <end position="133"/>
    </location>
</feature>
<gene>
    <name evidence="2" type="ORF">TIFTF001_024017</name>
</gene>
<dbReference type="EMBL" id="BTGU01000054">
    <property type="protein sequence ID" value="GMN54894.1"/>
    <property type="molecule type" value="Genomic_DNA"/>
</dbReference>
<feature type="compositionally biased region" description="Basic and acidic residues" evidence="1">
    <location>
        <begin position="206"/>
        <end position="216"/>
    </location>
</feature>
<reference evidence="2" key="1">
    <citation type="submission" date="2023-07" db="EMBL/GenBank/DDBJ databases">
        <title>draft genome sequence of fig (Ficus carica).</title>
        <authorList>
            <person name="Takahashi T."/>
            <person name="Nishimura K."/>
        </authorList>
    </citation>
    <scope>NUCLEOTIDE SEQUENCE</scope>
</reference>
<organism evidence="2 3">
    <name type="scientific">Ficus carica</name>
    <name type="common">Common fig</name>
    <dbReference type="NCBI Taxonomy" id="3494"/>
    <lineage>
        <taxon>Eukaryota</taxon>
        <taxon>Viridiplantae</taxon>
        <taxon>Streptophyta</taxon>
        <taxon>Embryophyta</taxon>
        <taxon>Tracheophyta</taxon>
        <taxon>Spermatophyta</taxon>
        <taxon>Magnoliopsida</taxon>
        <taxon>eudicotyledons</taxon>
        <taxon>Gunneridae</taxon>
        <taxon>Pentapetalae</taxon>
        <taxon>rosids</taxon>
        <taxon>fabids</taxon>
        <taxon>Rosales</taxon>
        <taxon>Moraceae</taxon>
        <taxon>Ficeae</taxon>
        <taxon>Ficus</taxon>
    </lineage>
</organism>
<comment type="caution">
    <text evidence="2">The sequence shown here is derived from an EMBL/GenBank/DDBJ whole genome shotgun (WGS) entry which is preliminary data.</text>
</comment>
<name>A0AA88DKA5_FICCA</name>
<keyword evidence="3" id="KW-1185">Reference proteome</keyword>
<evidence type="ECO:0000256" key="1">
    <source>
        <dbReference type="SAM" id="MobiDB-lite"/>
    </source>
</evidence>
<dbReference type="AlphaFoldDB" id="A0AA88DKA5"/>
<accession>A0AA88DKA5</accession>
<sequence>MNWKGERERERAYHYVELKSEETGAKEASLIRVGSGFEIGLRVGFWYRGSGLDFWKGFGFRDRIGSGSRSGFRTGVEFGVGFQYQGSMSGFWTQVRVQVSRPGSGSDFGTGVGFRFRDQGRGRGQVSRQESRSGFGTKVEVRFLDGCQVHVSGSRLGSSFKTEVRVGFRDKVVKDGFGFEFRDKGRIQKPPTLSTETRPQPPVPKPEPKHDLDHDPQYLNLTSTLVHKLNPDPVPKLNPDPDPNPCPKTRP</sequence>
<feature type="region of interest" description="Disordered" evidence="1">
    <location>
        <begin position="183"/>
        <end position="251"/>
    </location>
</feature>
<protein>
    <submittedName>
        <fullName evidence="2">Uncharacterized protein</fullName>
    </submittedName>
</protein>
<proteinExistence type="predicted"/>
<evidence type="ECO:0000313" key="2">
    <source>
        <dbReference type="EMBL" id="GMN54894.1"/>
    </source>
</evidence>
<feature type="compositionally biased region" description="Pro residues" evidence="1">
    <location>
        <begin position="232"/>
        <end position="251"/>
    </location>
</feature>
<evidence type="ECO:0000313" key="3">
    <source>
        <dbReference type="Proteomes" id="UP001187192"/>
    </source>
</evidence>
<dbReference type="Proteomes" id="UP001187192">
    <property type="component" value="Unassembled WGS sequence"/>
</dbReference>